<keyword evidence="8" id="KW-1185">Reference proteome</keyword>
<protein>
    <recommendedName>
        <fullName evidence="3">Lectin-like protein BA14k</fullName>
    </recommendedName>
</protein>
<evidence type="ECO:0000256" key="5">
    <source>
        <dbReference type="ARBA" id="ARBA00022734"/>
    </source>
</evidence>
<evidence type="ECO:0000256" key="2">
    <source>
        <dbReference type="ARBA" id="ARBA00010270"/>
    </source>
</evidence>
<keyword evidence="4" id="KW-0472">Membrane</keyword>
<comment type="subcellular location">
    <subcellularLocation>
        <location evidence="1">Membrane</location>
        <topology evidence="1">Single-pass membrane protein</topology>
    </subcellularLocation>
</comment>
<dbReference type="EMBL" id="LYBW01000060">
    <property type="protein sequence ID" value="ODR90152.1"/>
    <property type="molecule type" value="Genomic_DNA"/>
</dbReference>
<dbReference type="GO" id="GO:0030246">
    <property type="term" value="F:carbohydrate binding"/>
    <property type="evidence" value="ECO:0007669"/>
    <property type="project" value="UniProtKB-KW"/>
</dbReference>
<dbReference type="RefSeq" id="WP_069459851.1">
    <property type="nucleotide sequence ID" value="NZ_CP034909.1"/>
</dbReference>
<evidence type="ECO:0000256" key="3">
    <source>
        <dbReference type="ARBA" id="ARBA00020552"/>
    </source>
</evidence>
<comment type="caution">
    <text evidence="7">The sequence shown here is derived from an EMBL/GenBank/DDBJ whole genome shotgun (WGS) entry which is preliminary data.</text>
</comment>
<organism evidence="7 8">
    <name type="scientific">Sinorhizobium alkalisoli</name>
    <dbReference type="NCBI Taxonomy" id="1752398"/>
    <lineage>
        <taxon>Bacteria</taxon>
        <taxon>Pseudomonadati</taxon>
        <taxon>Pseudomonadota</taxon>
        <taxon>Alphaproteobacteria</taxon>
        <taxon>Hyphomicrobiales</taxon>
        <taxon>Rhizobiaceae</taxon>
        <taxon>Sinorhizobium/Ensifer group</taxon>
        <taxon>Sinorhizobium</taxon>
    </lineage>
</organism>
<gene>
    <name evidence="7" type="ORF">A8M32_18550</name>
</gene>
<comment type="function">
    <text evidence="6">Has immunoglobulin-binding and hemagglutination properties, and can bind to mannose. Essential for virulence. May be involved in LPS biosynthesis or polysaccharide transport.</text>
</comment>
<dbReference type="InterPro" id="IPR012413">
    <property type="entry name" value="BA14K"/>
</dbReference>
<dbReference type="Pfam" id="PF07886">
    <property type="entry name" value="BA14K"/>
    <property type="match status" value="1"/>
</dbReference>
<sequence>MTGFRNFVLSCALAAASVIPPAAPAMAMPRPVLDIAASVPAEIEPVRHRGHYYGWGPRYYGPWSGTYGGWGGGYYPRRSGISITIGTGPGYYPGRYYYGNRYYFGPRYYGPGYYGYRYFRPDYGYRHYRPGYVGQGYSAHVNWCLSRYRSYNPATNRYLAYSGLYRVCNSPYR</sequence>
<dbReference type="GO" id="GO:0016020">
    <property type="term" value="C:membrane"/>
    <property type="evidence" value="ECO:0007669"/>
    <property type="project" value="UniProtKB-SubCell"/>
</dbReference>
<keyword evidence="5" id="KW-0430">Lectin</keyword>
<dbReference type="Proteomes" id="UP000094342">
    <property type="component" value="Unassembled WGS sequence"/>
</dbReference>
<reference evidence="8" key="1">
    <citation type="submission" date="2016-05" db="EMBL/GenBank/DDBJ databases">
        <authorList>
            <person name="Li Y."/>
        </authorList>
    </citation>
    <scope>NUCLEOTIDE SEQUENCE [LARGE SCALE GENOMIC DNA]</scope>
    <source>
        <strain evidence="8">YIC4027</strain>
    </source>
</reference>
<name>A0A1E3V944_9HYPH</name>
<keyword evidence="4" id="KW-1003">Cell membrane</keyword>
<evidence type="ECO:0000313" key="8">
    <source>
        <dbReference type="Proteomes" id="UP000094342"/>
    </source>
</evidence>
<dbReference type="OrthoDB" id="8117189at2"/>
<evidence type="ECO:0000256" key="6">
    <source>
        <dbReference type="ARBA" id="ARBA00025321"/>
    </source>
</evidence>
<dbReference type="AlphaFoldDB" id="A0A1E3V944"/>
<comment type="similarity">
    <text evidence="2">Belongs to the BA14k family.</text>
</comment>
<proteinExistence type="inferred from homology"/>
<accession>A0A1E3V944</accession>
<evidence type="ECO:0000256" key="1">
    <source>
        <dbReference type="ARBA" id="ARBA00004167"/>
    </source>
</evidence>
<evidence type="ECO:0000256" key="4">
    <source>
        <dbReference type="ARBA" id="ARBA00022475"/>
    </source>
</evidence>
<evidence type="ECO:0000313" key="7">
    <source>
        <dbReference type="EMBL" id="ODR90152.1"/>
    </source>
</evidence>